<keyword evidence="8" id="KW-1185">Reference proteome</keyword>
<dbReference type="HOGENOM" id="CLU_070543_0_1_9"/>
<dbReference type="InterPro" id="IPR005496">
    <property type="entry name" value="Integral_membrane_TerC"/>
</dbReference>
<dbReference type="RefSeq" id="WP_013841729.1">
    <property type="nucleotide sequence ID" value="NC_015589.1"/>
</dbReference>
<keyword evidence="5 6" id="KW-0472">Membrane</keyword>
<keyword evidence="3 6" id="KW-0812">Transmembrane</keyword>
<dbReference type="Pfam" id="PF03741">
    <property type="entry name" value="TerC"/>
    <property type="match status" value="1"/>
</dbReference>
<name>F6DSW9_DESRL</name>
<protein>
    <submittedName>
        <fullName evidence="7">Integral membrane protein TerC</fullName>
    </submittedName>
</protein>
<dbReference type="Proteomes" id="UP000009234">
    <property type="component" value="Chromosome"/>
</dbReference>
<dbReference type="PANTHER" id="PTHR30238:SF4">
    <property type="entry name" value="SLL1022 PROTEIN"/>
    <property type="match status" value="1"/>
</dbReference>
<dbReference type="KEGG" id="dru:Desru_1699"/>
<dbReference type="GO" id="GO:0016020">
    <property type="term" value="C:membrane"/>
    <property type="evidence" value="ECO:0007669"/>
    <property type="project" value="UniProtKB-SubCell"/>
</dbReference>
<feature type="transmembrane region" description="Helical" evidence="6">
    <location>
        <begin position="164"/>
        <end position="182"/>
    </location>
</feature>
<comment type="similarity">
    <text evidence="2">Belongs to the TerC family.</text>
</comment>
<dbReference type="eggNOG" id="COG0861">
    <property type="taxonomic scope" value="Bacteria"/>
</dbReference>
<evidence type="ECO:0000256" key="3">
    <source>
        <dbReference type="ARBA" id="ARBA00022692"/>
    </source>
</evidence>
<feature type="transmembrane region" description="Helical" evidence="6">
    <location>
        <begin position="136"/>
        <end position="157"/>
    </location>
</feature>
<dbReference type="EMBL" id="CP002780">
    <property type="protein sequence ID" value="AEG59963.1"/>
    <property type="molecule type" value="Genomic_DNA"/>
</dbReference>
<evidence type="ECO:0000256" key="5">
    <source>
        <dbReference type="ARBA" id="ARBA00023136"/>
    </source>
</evidence>
<gene>
    <name evidence="7" type="ordered locus">Desru_1699</name>
</gene>
<accession>F6DSW9</accession>
<comment type="subcellular location">
    <subcellularLocation>
        <location evidence="1">Membrane</location>
        <topology evidence="1">Multi-pass membrane protein</topology>
    </subcellularLocation>
</comment>
<reference evidence="7 8" key="2">
    <citation type="journal article" date="2012" name="Stand. Genomic Sci.">
        <title>Complete genome sequence of the sulfate-reducing firmicute Desulfotomaculum ruminis type strain (DL(T)).</title>
        <authorList>
            <person name="Spring S."/>
            <person name="Visser M."/>
            <person name="Lu M."/>
            <person name="Copeland A."/>
            <person name="Lapidus A."/>
            <person name="Lucas S."/>
            <person name="Cheng J.F."/>
            <person name="Han C."/>
            <person name="Tapia R."/>
            <person name="Goodwin L.A."/>
            <person name="Pitluck S."/>
            <person name="Ivanova N."/>
            <person name="Land M."/>
            <person name="Hauser L."/>
            <person name="Larimer F."/>
            <person name="Rohde M."/>
            <person name="Goker M."/>
            <person name="Detter J.C."/>
            <person name="Kyrpides N.C."/>
            <person name="Woyke T."/>
            <person name="Schaap P.J."/>
            <person name="Plugge C.M."/>
            <person name="Muyzer G."/>
            <person name="Kuever J."/>
            <person name="Pereira I.A."/>
            <person name="Parshina S.N."/>
            <person name="Bernier-Latmani R."/>
            <person name="Stams A.J."/>
            <person name="Klenk H.P."/>
        </authorList>
    </citation>
    <scope>NUCLEOTIDE SEQUENCE [LARGE SCALE GENOMIC DNA]</scope>
    <source>
        <strain evidence="8">ATCC 23193 / DSM 2154 / NCIB 8452 / DL</strain>
    </source>
</reference>
<reference evidence="8" key="1">
    <citation type="submission" date="2011-05" db="EMBL/GenBank/DDBJ databases">
        <title>Complete sequence of Desulfotomaculum ruminis DSM 2154.</title>
        <authorList>
            <person name="Lucas S."/>
            <person name="Copeland A."/>
            <person name="Lapidus A."/>
            <person name="Cheng J.-F."/>
            <person name="Goodwin L."/>
            <person name="Pitluck S."/>
            <person name="Lu M."/>
            <person name="Detter J.C."/>
            <person name="Han C."/>
            <person name="Tapia R."/>
            <person name="Land M."/>
            <person name="Hauser L."/>
            <person name="Kyrpides N."/>
            <person name="Ivanova N."/>
            <person name="Mikhailova N."/>
            <person name="Pagani I."/>
            <person name="Stams A.J.M."/>
            <person name="Plugge C.M."/>
            <person name="Muyzer G."/>
            <person name="Kuever J."/>
            <person name="Parshina S.N."/>
            <person name="Ivanova A.E."/>
            <person name="Nazina T.N."/>
            <person name="Brambilla E."/>
            <person name="Spring S."/>
            <person name="Klenk H.-P."/>
            <person name="Woyke T."/>
        </authorList>
    </citation>
    <scope>NUCLEOTIDE SEQUENCE [LARGE SCALE GENOMIC DNA]</scope>
    <source>
        <strain evidence="8">ATCC 23193 / DSM 2154 / NCIB 8452 / DL</strain>
    </source>
</reference>
<dbReference type="OrthoDB" id="5295733at2"/>
<dbReference type="InterPro" id="IPR022301">
    <property type="entry name" value="Integral_membrane_YjbE"/>
</dbReference>
<dbReference type="AlphaFoldDB" id="F6DSW9"/>
<sequence length="229" mass="24616">MEFFSSEFLTALLSIIVINIVLSGDNAVVIALASRKLPVDQQKKAVFWGSFAAIGLRIILTTVAVVLLKLPYVQVIGGILLIPIAVKLLVGEEEEEACKEADCLRDAIQTIVVADLLMSLDNVLAVAGVAKGNIPLLIIGLAISIPIIIFGSQIVMMLMKRFKIIVYLGAGLLGYTSGEMITGDRHVSALLHGSVSFLHWLIPVALTAFVIVMGIWLNKRQAASQEGHC</sequence>
<keyword evidence="4 6" id="KW-1133">Transmembrane helix</keyword>
<dbReference type="STRING" id="696281.Desru_1699"/>
<feature type="transmembrane region" description="Helical" evidence="6">
    <location>
        <begin position="72"/>
        <end position="90"/>
    </location>
</feature>
<feature type="transmembrane region" description="Helical" evidence="6">
    <location>
        <begin position="197"/>
        <end position="217"/>
    </location>
</feature>
<evidence type="ECO:0000256" key="6">
    <source>
        <dbReference type="SAM" id="Phobius"/>
    </source>
</evidence>
<evidence type="ECO:0000256" key="1">
    <source>
        <dbReference type="ARBA" id="ARBA00004141"/>
    </source>
</evidence>
<dbReference type="NCBIfam" id="TIGR03717">
    <property type="entry name" value="R_switched_YjbE"/>
    <property type="match status" value="1"/>
</dbReference>
<feature type="transmembrane region" description="Helical" evidence="6">
    <location>
        <begin position="45"/>
        <end position="66"/>
    </location>
</feature>
<organism evidence="7 8">
    <name type="scientific">Desulforamulus ruminis (strain ATCC 23193 / DSM 2154 / NCIMB 8452 / DL)</name>
    <name type="common">Desulfotomaculum ruminis</name>
    <dbReference type="NCBI Taxonomy" id="696281"/>
    <lineage>
        <taxon>Bacteria</taxon>
        <taxon>Bacillati</taxon>
        <taxon>Bacillota</taxon>
        <taxon>Clostridia</taxon>
        <taxon>Eubacteriales</taxon>
        <taxon>Peptococcaceae</taxon>
        <taxon>Desulforamulus</taxon>
    </lineage>
</organism>
<feature type="transmembrane region" description="Helical" evidence="6">
    <location>
        <begin position="111"/>
        <end position="130"/>
    </location>
</feature>
<evidence type="ECO:0000313" key="7">
    <source>
        <dbReference type="EMBL" id="AEG59963.1"/>
    </source>
</evidence>
<evidence type="ECO:0000256" key="2">
    <source>
        <dbReference type="ARBA" id="ARBA00007511"/>
    </source>
</evidence>
<proteinExistence type="inferred from homology"/>
<evidence type="ECO:0000256" key="4">
    <source>
        <dbReference type="ARBA" id="ARBA00022989"/>
    </source>
</evidence>
<dbReference type="PANTHER" id="PTHR30238">
    <property type="entry name" value="MEMBRANE BOUND PREDICTED REDOX MODULATOR"/>
    <property type="match status" value="1"/>
</dbReference>
<feature type="transmembrane region" description="Helical" evidence="6">
    <location>
        <begin position="12"/>
        <end position="33"/>
    </location>
</feature>
<evidence type="ECO:0000313" key="8">
    <source>
        <dbReference type="Proteomes" id="UP000009234"/>
    </source>
</evidence>